<dbReference type="InterPro" id="IPR041803">
    <property type="entry name" value="DEF1_CUE"/>
</dbReference>
<sequence>MTSYATRTTDQNDLKKLKSKHANKLSTLKELFADWTDDDLLFVLEEADGVLEVAVDRISEGHANQWGEVKTKKSKKEASQKAKAAAVAAAAATSSSSTSAPSYQKSERTPAPRPSKPSRAPRPTSTANTYSKKAPAKSSSSSHPPSTSWGYSSNKISSAAESGGSWASIASTKPANEPEWSTSTDTWDNQSPSWSTSAQEQTITETTTSSALLDDGSDKPKSWASLLKASAKPEADIPIEEEPSTANDVWNAPEEPKDEWTAPVEPSTNAWGAVSLDALEPVVDEEKKASRRLKQEDPVVIPNVTDVASVDVKFGSLNLEEEPTKEETVPEPVEPVEPVEPIQETLTDTKVETNAAKEPVEQAHQTYLKQQQPPTASESTYQQTQTQMPQPPQQQQQPFGMDHLTSAYNSYQHPTGMSGFGMNPMGNAPDYGVYGADAQRAAAAAAMGYYDPSAFGNHSPAVSNASAYPSRDKFGQDGMGQGQSAPGQSQGLHGQMYPGMPYYPYYYINHYNAYQQSMYGQPMMNKSMYPNMYQQPGQPPHQPHHQQQPGQQSSSQAPSSIKPSSANTQSPYNGASANNASPYALHSQLYNQSSGYDDLQQQFGLQDYQKSPYTAGQQLHSGFLGSQSQQQPQDKNDASRSAVSQPQQPNYLSQQQFSYQQQQYPQQPYWNQ</sequence>
<keyword evidence="19" id="KW-1185">Reference proteome</keyword>
<dbReference type="PROSITE" id="PS51140">
    <property type="entry name" value="CUE"/>
    <property type="match status" value="1"/>
</dbReference>
<evidence type="ECO:0000256" key="7">
    <source>
        <dbReference type="ARBA" id="ARBA00022490"/>
    </source>
</evidence>
<keyword evidence="8" id="KW-0597">Phosphoprotein</keyword>
<dbReference type="AlphaFoldDB" id="A0A1X2G3P0"/>
<comment type="caution">
    <text evidence="18">The sequence shown here is derived from an EMBL/GenBank/DDBJ whole genome shotgun (WGS) entry which is preliminary data.</text>
</comment>
<feature type="compositionally biased region" description="Low complexity" evidence="16">
    <location>
        <begin position="81"/>
        <end position="100"/>
    </location>
</feature>
<dbReference type="InterPro" id="IPR003892">
    <property type="entry name" value="CUE"/>
</dbReference>
<dbReference type="Proteomes" id="UP000242146">
    <property type="component" value="Unassembled WGS sequence"/>
</dbReference>
<keyword evidence="7" id="KW-0963">Cytoplasm</keyword>
<evidence type="ECO:0000256" key="15">
    <source>
        <dbReference type="ARBA" id="ARBA00023242"/>
    </source>
</evidence>
<dbReference type="GO" id="GO:0006281">
    <property type="term" value="P:DNA repair"/>
    <property type="evidence" value="ECO:0007669"/>
    <property type="project" value="UniProtKB-KW"/>
</dbReference>
<evidence type="ECO:0000256" key="16">
    <source>
        <dbReference type="SAM" id="MobiDB-lite"/>
    </source>
</evidence>
<feature type="compositionally biased region" description="Polar residues" evidence="16">
    <location>
        <begin position="365"/>
        <end position="381"/>
    </location>
</feature>
<feature type="region of interest" description="Disordered" evidence="16">
    <location>
        <begin position="365"/>
        <end position="400"/>
    </location>
</feature>
<feature type="domain" description="CUE" evidence="17">
    <location>
        <begin position="20"/>
        <end position="63"/>
    </location>
</feature>
<feature type="region of interest" description="Disordered" evidence="16">
    <location>
        <begin position="68"/>
        <end position="265"/>
    </location>
</feature>
<keyword evidence="12" id="KW-0779">Telomere</keyword>
<evidence type="ECO:0000256" key="2">
    <source>
        <dbReference type="ARBA" id="ARBA00004496"/>
    </source>
</evidence>
<keyword evidence="13" id="KW-0238">DNA-binding</keyword>
<comment type="similarity">
    <text evidence="4">Belongs to the DEF1 family.</text>
</comment>
<dbReference type="Pfam" id="PF02845">
    <property type="entry name" value="CUE"/>
    <property type="match status" value="1"/>
</dbReference>
<evidence type="ECO:0000256" key="13">
    <source>
        <dbReference type="ARBA" id="ARBA00023125"/>
    </source>
</evidence>
<gene>
    <name evidence="18" type="ORF">DM01DRAFT_1340572</name>
</gene>
<evidence type="ECO:0000256" key="9">
    <source>
        <dbReference type="ARBA" id="ARBA00022763"/>
    </source>
</evidence>
<feature type="compositionally biased region" description="Low complexity" evidence="16">
    <location>
        <begin position="545"/>
        <end position="565"/>
    </location>
</feature>
<evidence type="ECO:0000256" key="12">
    <source>
        <dbReference type="ARBA" id="ARBA00022895"/>
    </source>
</evidence>
<keyword evidence="10" id="KW-0833">Ubl conjugation pathway</keyword>
<evidence type="ECO:0000256" key="1">
    <source>
        <dbReference type="ARBA" id="ARBA00004123"/>
    </source>
</evidence>
<feature type="compositionally biased region" description="Polar residues" evidence="16">
    <location>
        <begin position="179"/>
        <end position="194"/>
    </location>
</feature>
<evidence type="ECO:0000256" key="6">
    <source>
        <dbReference type="ARBA" id="ARBA00022454"/>
    </source>
</evidence>
<feature type="region of interest" description="Disordered" evidence="16">
    <location>
        <begin position="529"/>
        <end position="579"/>
    </location>
</feature>
<dbReference type="CDD" id="cd14368">
    <property type="entry name" value="CUE_DEF1_like"/>
    <property type="match status" value="1"/>
</dbReference>
<keyword evidence="9" id="KW-0227">DNA damage</keyword>
<dbReference type="PANTHER" id="PTHR16308:SF13">
    <property type="entry name" value="PROTEIN LINGERER"/>
    <property type="match status" value="1"/>
</dbReference>
<evidence type="ECO:0000256" key="8">
    <source>
        <dbReference type="ARBA" id="ARBA00022553"/>
    </source>
</evidence>
<evidence type="ECO:0000256" key="11">
    <source>
        <dbReference type="ARBA" id="ARBA00022843"/>
    </source>
</evidence>
<evidence type="ECO:0000256" key="3">
    <source>
        <dbReference type="ARBA" id="ARBA00004574"/>
    </source>
</evidence>
<keyword evidence="15" id="KW-0539">Nucleus</keyword>
<evidence type="ECO:0000313" key="19">
    <source>
        <dbReference type="Proteomes" id="UP000242146"/>
    </source>
</evidence>
<feature type="compositionally biased region" description="Low complexity" evidence="16">
    <location>
        <begin position="117"/>
        <end position="171"/>
    </location>
</feature>
<feature type="compositionally biased region" description="Low complexity" evidence="16">
    <location>
        <begin position="382"/>
        <end position="398"/>
    </location>
</feature>
<feature type="compositionally biased region" description="Low complexity" evidence="16">
    <location>
        <begin position="195"/>
        <end position="211"/>
    </location>
</feature>
<dbReference type="EMBL" id="MCGT01000051">
    <property type="protein sequence ID" value="ORX44012.1"/>
    <property type="molecule type" value="Genomic_DNA"/>
</dbReference>
<dbReference type="GO" id="GO:0005737">
    <property type="term" value="C:cytoplasm"/>
    <property type="evidence" value="ECO:0007669"/>
    <property type="project" value="UniProtKB-SubCell"/>
</dbReference>
<feature type="region of interest" description="Disordered" evidence="16">
    <location>
        <begin position="614"/>
        <end position="672"/>
    </location>
</feature>
<dbReference type="InterPro" id="IPR051833">
    <property type="entry name" value="TC-DDR_regulator"/>
</dbReference>
<feature type="region of interest" description="Disordered" evidence="16">
    <location>
        <begin position="318"/>
        <end position="347"/>
    </location>
</feature>
<dbReference type="GO" id="GO:0043130">
    <property type="term" value="F:ubiquitin binding"/>
    <property type="evidence" value="ECO:0007669"/>
    <property type="project" value="InterPro"/>
</dbReference>
<evidence type="ECO:0000256" key="5">
    <source>
        <dbReference type="ARBA" id="ARBA00020536"/>
    </source>
</evidence>
<accession>A0A1X2G3P0</accession>
<keyword evidence="14" id="KW-0234">DNA repair</keyword>
<keyword evidence="11" id="KW-0832">Ubl conjugation</keyword>
<dbReference type="GO" id="GO:0000781">
    <property type="term" value="C:chromosome, telomeric region"/>
    <property type="evidence" value="ECO:0007669"/>
    <property type="project" value="UniProtKB-SubCell"/>
</dbReference>
<feature type="compositionally biased region" description="Low complexity" evidence="16">
    <location>
        <begin position="482"/>
        <end position="492"/>
    </location>
</feature>
<proteinExistence type="inferred from homology"/>
<reference evidence="18 19" key="1">
    <citation type="submission" date="2016-07" db="EMBL/GenBank/DDBJ databases">
        <title>Pervasive Adenine N6-methylation of Active Genes in Fungi.</title>
        <authorList>
            <consortium name="DOE Joint Genome Institute"/>
            <person name="Mondo S.J."/>
            <person name="Dannebaum R.O."/>
            <person name="Kuo R.C."/>
            <person name="Labutti K."/>
            <person name="Haridas S."/>
            <person name="Kuo A."/>
            <person name="Salamov A."/>
            <person name="Ahrendt S.R."/>
            <person name="Lipzen A."/>
            <person name="Sullivan W."/>
            <person name="Andreopoulos W.B."/>
            <person name="Clum A."/>
            <person name="Lindquist E."/>
            <person name="Daum C."/>
            <person name="Ramamoorthy G.K."/>
            <person name="Gryganskyi A."/>
            <person name="Culley D."/>
            <person name="Magnuson J.K."/>
            <person name="James T.Y."/>
            <person name="O'Malley M.A."/>
            <person name="Stajich J.E."/>
            <person name="Spatafora J.W."/>
            <person name="Visel A."/>
            <person name="Grigoriev I.V."/>
        </authorList>
    </citation>
    <scope>NUCLEOTIDE SEQUENCE [LARGE SCALE GENOMIC DNA]</scope>
    <source>
        <strain evidence="18 19">NRRL 3301</strain>
    </source>
</reference>
<organism evidence="18 19">
    <name type="scientific">Hesseltinella vesiculosa</name>
    <dbReference type="NCBI Taxonomy" id="101127"/>
    <lineage>
        <taxon>Eukaryota</taxon>
        <taxon>Fungi</taxon>
        <taxon>Fungi incertae sedis</taxon>
        <taxon>Mucoromycota</taxon>
        <taxon>Mucoromycotina</taxon>
        <taxon>Mucoromycetes</taxon>
        <taxon>Mucorales</taxon>
        <taxon>Cunninghamellaceae</taxon>
        <taxon>Hesseltinella</taxon>
    </lineage>
</organism>
<feature type="compositionally biased region" description="Polar residues" evidence="16">
    <location>
        <begin position="566"/>
        <end position="579"/>
    </location>
</feature>
<feature type="compositionally biased region" description="Polar residues" evidence="16">
    <location>
        <begin position="614"/>
        <end position="643"/>
    </location>
</feature>
<dbReference type="GO" id="GO:0005634">
    <property type="term" value="C:nucleus"/>
    <property type="evidence" value="ECO:0007669"/>
    <property type="project" value="UniProtKB-SubCell"/>
</dbReference>
<evidence type="ECO:0000313" key="18">
    <source>
        <dbReference type="EMBL" id="ORX44012.1"/>
    </source>
</evidence>
<comment type="subcellular location">
    <subcellularLocation>
        <location evidence="3">Chromosome</location>
        <location evidence="3">Telomere</location>
    </subcellularLocation>
    <subcellularLocation>
        <location evidence="2">Cytoplasm</location>
    </subcellularLocation>
    <subcellularLocation>
        <location evidence="1">Nucleus</location>
    </subcellularLocation>
</comment>
<feature type="compositionally biased region" description="Low complexity" evidence="16">
    <location>
        <begin position="644"/>
        <end position="672"/>
    </location>
</feature>
<dbReference type="OrthoDB" id="5396806at2759"/>
<evidence type="ECO:0000256" key="10">
    <source>
        <dbReference type="ARBA" id="ARBA00022786"/>
    </source>
</evidence>
<evidence type="ECO:0000256" key="4">
    <source>
        <dbReference type="ARBA" id="ARBA00005491"/>
    </source>
</evidence>
<feature type="region of interest" description="Disordered" evidence="16">
    <location>
        <begin position="466"/>
        <end position="492"/>
    </location>
</feature>
<evidence type="ECO:0000259" key="17">
    <source>
        <dbReference type="PROSITE" id="PS51140"/>
    </source>
</evidence>
<dbReference type="STRING" id="101127.A0A1X2G3P0"/>
<dbReference type="GO" id="GO:0003677">
    <property type="term" value="F:DNA binding"/>
    <property type="evidence" value="ECO:0007669"/>
    <property type="project" value="UniProtKB-KW"/>
</dbReference>
<name>A0A1X2G3P0_9FUNG</name>
<evidence type="ECO:0000256" key="14">
    <source>
        <dbReference type="ARBA" id="ARBA00023204"/>
    </source>
</evidence>
<protein>
    <recommendedName>
        <fullName evidence="5">RNA polymerase II degradation factor 1</fullName>
    </recommendedName>
</protein>
<keyword evidence="6" id="KW-0158">Chromosome</keyword>
<dbReference type="PANTHER" id="PTHR16308">
    <property type="entry name" value="UBIQUITIN ASSOCIATED PROTEIN 2-LIKE/LINGERER"/>
    <property type="match status" value="1"/>
</dbReference>